<evidence type="ECO:0000313" key="2">
    <source>
        <dbReference type="Proteomes" id="UP000249579"/>
    </source>
</evidence>
<dbReference type="OrthoDB" id="6692273at2"/>
<accession>A0A328A521</accession>
<gene>
    <name evidence="1" type="ORF">BHX94_04105</name>
</gene>
<organism evidence="1 2">
    <name type="scientific">Macrococcoides bohemicum</name>
    <dbReference type="NCBI Taxonomy" id="1903056"/>
    <lineage>
        <taxon>Bacteria</taxon>
        <taxon>Bacillati</taxon>
        <taxon>Bacillota</taxon>
        <taxon>Bacilli</taxon>
        <taxon>Bacillales</taxon>
        <taxon>Staphylococcaceae</taxon>
        <taxon>Macrococcoides</taxon>
    </lineage>
</organism>
<proteinExistence type="predicted"/>
<dbReference type="EMBL" id="PZJG01000002">
    <property type="protein sequence ID" value="RAK49605.1"/>
    <property type="molecule type" value="Genomic_DNA"/>
</dbReference>
<dbReference type="Gene3D" id="1.10.150.20">
    <property type="entry name" value="5' to 3' exonuclease, C-terminal subdomain"/>
    <property type="match status" value="1"/>
</dbReference>
<name>A0A328A521_9STAP</name>
<sequence length="61" mass="7016">MDLPKISKPALRALNSINVKTMEDVTKYSEAELLELHGFVPKAIRILREDMDEQGLKFKDE</sequence>
<evidence type="ECO:0008006" key="3">
    <source>
        <dbReference type="Google" id="ProtNLM"/>
    </source>
</evidence>
<comment type="caution">
    <text evidence="1">The sequence shown here is derived from an EMBL/GenBank/DDBJ whole genome shotgun (WGS) entry which is preliminary data.</text>
</comment>
<evidence type="ECO:0000313" key="1">
    <source>
        <dbReference type="EMBL" id="RAK49605.1"/>
    </source>
</evidence>
<protein>
    <recommendedName>
        <fullName evidence="3">RNA polymerase alpha subunit C-terminal domain-containing protein</fullName>
    </recommendedName>
</protein>
<dbReference type="Proteomes" id="UP000249579">
    <property type="component" value="Unassembled WGS sequence"/>
</dbReference>
<dbReference type="SUPFAM" id="SSF47789">
    <property type="entry name" value="C-terminal domain of RNA polymerase alpha subunit"/>
    <property type="match status" value="1"/>
</dbReference>
<dbReference type="AlphaFoldDB" id="A0A328A521"/>
<reference evidence="1 2" key="1">
    <citation type="journal article" date="2018" name="Front. Microbiol.">
        <title>Description and Comparative Genomics of Macrococcus caseolyticus subsp. hominis subsp. nov., Macrococcus goetzii sp. nov., Macrococcus epidermidis sp. nov., and Macrococcus bohemicus sp. nov., Novel Macrococci From Human Clinical Material With Virulence Potential and Suspected Uptake of Foreign DNA by Natural Transformation.</title>
        <authorList>
            <person name="Maslanova I."/>
            <person name="Wertheimer Z."/>
            <person name="Sedlacek I."/>
            <person name="Svec P."/>
            <person name="Indrakova A."/>
            <person name="Kovarovic V."/>
            <person name="Schumann P."/>
            <person name="Sproer C."/>
            <person name="Kralova S."/>
            <person name="Sedo O."/>
            <person name="Kristofova L."/>
            <person name="Vrbovska V."/>
            <person name="Fuzik T."/>
            <person name="Petras P."/>
            <person name="Zdrahal Z."/>
            <person name="Ruzickova V."/>
            <person name="Doskar J."/>
            <person name="Pantucek R."/>
        </authorList>
    </citation>
    <scope>NUCLEOTIDE SEQUENCE [LARGE SCALE GENOMIC DNA]</scope>
    <source>
        <strain evidence="1 2">03/115</strain>
    </source>
</reference>
<dbReference type="RefSeq" id="WP_111745128.1">
    <property type="nucleotide sequence ID" value="NZ_JBHSQY010000004.1"/>
</dbReference>